<protein>
    <submittedName>
        <fullName evidence="1">(rape) hypothetical protein</fullName>
    </submittedName>
</protein>
<dbReference type="Proteomes" id="UP001295469">
    <property type="component" value="Chromosome A02"/>
</dbReference>
<dbReference type="EMBL" id="HG994356">
    <property type="protein sequence ID" value="CAF2142301.1"/>
    <property type="molecule type" value="Genomic_DNA"/>
</dbReference>
<dbReference type="AlphaFoldDB" id="A0A816X7M2"/>
<sequence length="101" mass="11398">MLPIQSLEVVSVFMVKFPVDSGGQVIIGEVEDSSCSDVISVEGDYWFQRRVQIDDSFRRHVRVGGELGKMLLCLTRVPRYLLFLNTRDVSVSSVKGLRMGF</sequence>
<name>A0A816X7M2_BRANA</name>
<accession>A0A816X7M2</accession>
<proteinExistence type="predicted"/>
<evidence type="ECO:0000313" key="1">
    <source>
        <dbReference type="EMBL" id="CAF2142301.1"/>
    </source>
</evidence>
<reference evidence="1" key="1">
    <citation type="submission" date="2021-01" db="EMBL/GenBank/DDBJ databases">
        <authorList>
            <consortium name="Genoscope - CEA"/>
            <person name="William W."/>
        </authorList>
    </citation>
    <scope>NUCLEOTIDE SEQUENCE</scope>
</reference>
<gene>
    <name evidence="1" type="ORF">DARMORV10_A02P29390.1</name>
</gene>
<organism evidence="1">
    <name type="scientific">Brassica napus</name>
    <name type="common">Rape</name>
    <dbReference type="NCBI Taxonomy" id="3708"/>
    <lineage>
        <taxon>Eukaryota</taxon>
        <taxon>Viridiplantae</taxon>
        <taxon>Streptophyta</taxon>
        <taxon>Embryophyta</taxon>
        <taxon>Tracheophyta</taxon>
        <taxon>Spermatophyta</taxon>
        <taxon>Magnoliopsida</taxon>
        <taxon>eudicotyledons</taxon>
        <taxon>Gunneridae</taxon>
        <taxon>Pentapetalae</taxon>
        <taxon>rosids</taxon>
        <taxon>malvids</taxon>
        <taxon>Brassicales</taxon>
        <taxon>Brassicaceae</taxon>
        <taxon>Brassiceae</taxon>
        <taxon>Brassica</taxon>
    </lineage>
</organism>